<sequence length="634" mass="70372">MTNGQSPFSIPVTPSVSAPQRQRIQALIQQALTFQTRGQLHEAEQILLQVLAVDASEPDALQLMGLIAKRNGKLDLAEQLLRRSLVVNSRQPHVNYNLGNLLKDTGRPAEALPFYEKAILYKADYAEAYSNRAECLTTLAGVDAANARSLLETALPLYRRALQLQPDFVGARVGLAEAYLQLDEPQQAEEVLRAGLTRLPNDFYLNNSLGTALRRQQRFEEAAPHLKRAAERAPDRWQIWLNLGNTFLALGQMDDAIVCFKKVVVLDPANYAAQSALNQALWETGQHTQLLNSYEWAKERKPNDPELLKMAAEAYILFGRHEEAEANIAAVAALEPDAPALPRLRTTLLLAQQRVEEALEAARQGLVAAPDDQLLLHRVAESALRLNRPAEALEAAHRLDAVARDSQFAAAFQATAHRLLSQPDPRGLYDYDRFIQSIDLAPPAGYADLAAFHADLMTALDAQHVATHEPIEQTLRNGTQTRENLFTRVGVAPAIQALRDSILAATHRYIAALPDDPDHPFLRRKGQSLVWAGSWSARLRDQGYHTNHIHPEGWISGCYYVDMPDVVKDAEGKQGWITFGAFAQGTGATLPWERAIQPRPGLLVLFPSYMWHGTIPFHSEQTRTTVAFDIGGRT</sequence>
<keyword evidence="3" id="KW-1185">Reference proteome</keyword>
<evidence type="ECO:0000313" key="3">
    <source>
        <dbReference type="Proteomes" id="UP000197153"/>
    </source>
</evidence>
<name>A0A248JQ27_9PROT</name>
<evidence type="ECO:0000313" key="2">
    <source>
        <dbReference type="EMBL" id="ASG20699.1"/>
    </source>
</evidence>
<protein>
    <submittedName>
        <fullName evidence="2">Uncharacterized protein</fullName>
    </submittedName>
</protein>
<evidence type="ECO:0000256" key="1">
    <source>
        <dbReference type="PROSITE-ProRule" id="PRU00339"/>
    </source>
</evidence>
<dbReference type="PANTHER" id="PTHR12558:SF13">
    <property type="entry name" value="CELL DIVISION CYCLE PROTEIN 27 HOMOLOG"/>
    <property type="match status" value="1"/>
</dbReference>
<dbReference type="InterPro" id="IPR019734">
    <property type="entry name" value="TPR_rpt"/>
</dbReference>
<proteinExistence type="predicted"/>
<feature type="repeat" description="TPR" evidence="1">
    <location>
        <begin position="237"/>
        <end position="270"/>
    </location>
</feature>
<reference evidence="2 3" key="1">
    <citation type="submission" date="2017-06" db="EMBL/GenBank/DDBJ databases">
        <title>Complete genome sequence of Nitrospirillum amazonense strain CBAmC, an endophytic nitrogen-fixing and plant growth-promoting bacterium, isolated from sugarcane.</title>
        <authorList>
            <person name="Schwab S."/>
            <person name="dos Santos Teixeira K.R."/>
            <person name="Simoes Araujo J.L."/>
            <person name="Soares Vidal M."/>
            <person name="Borges de Freitas H.R."/>
            <person name="Rivello Crivelaro A.L."/>
            <person name="Bueno de Camargo Nunes A."/>
            <person name="dos Santos C.M."/>
            <person name="Palmeira da Silva Rosa D."/>
            <person name="da Silva Padilha D."/>
            <person name="da Silva E."/>
            <person name="Araujo Terra L."/>
            <person name="Soares Mendes V."/>
            <person name="Farinelli L."/>
            <person name="Magalhaes Cruz L."/>
            <person name="Baldani J.I."/>
        </authorList>
    </citation>
    <scope>NUCLEOTIDE SEQUENCE [LARGE SCALE GENOMIC DNA]</scope>
    <source>
        <strain evidence="2 3">CBAmC</strain>
    </source>
</reference>
<keyword evidence="1" id="KW-0802">TPR repeat</keyword>
<dbReference type="SUPFAM" id="SSF48452">
    <property type="entry name" value="TPR-like"/>
    <property type="match status" value="2"/>
</dbReference>
<dbReference type="Proteomes" id="UP000197153">
    <property type="component" value="Chromosome 1"/>
</dbReference>
<dbReference type="Pfam" id="PF13759">
    <property type="entry name" value="2OG-FeII_Oxy_5"/>
    <property type="match status" value="1"/>
</dbReference>
<dbReference type="PANTHER" id="PTHR12558">
    <property type="entry name" value="CELL DIVISION CYCLE 16,23,27"/>
    <property type="match status" value="1"/>
</dbReference>
<dbReference type="AlphaFoldDB" id="A0A248JQ27"/>
<gene>
    <name evidence="2" type="ORF">Y958_07680</name>
</gene>
<dbReference type="EMBL" id="CP022110">
    <property type="protein sequence ID" value="ASG20699.1"/>
    <property type="molecule type" value="Genomic_DNA"/>
</dbReference>
<dbReference type="Gene3D" id="2.60.120.620">
    <property type="entry name" value="q2cbj1_9rhob like domain"/>
    <property type="match status" value="1"/>
</dbReference>
<dbReference type="InterPro" id="IPR012668">
    <property type="entry name" value="CHP02466"/>
</dbReference>
<dbReference type="Pfam" id="PF14559">
    <property type="entry name" value="TPR_19"/>
    <property type="match status" value="1"/>
</dbReference>
<accession>A0A248JQ27</accession>
<dbReference type="Pfam" id="PF13432">
    <property type="entry name" value="TPR_16"/>
    <property type="match status" value="2"/>
</dbReference>
<dbReference type="InterPro" id="IPR011990">
    <property type="entry name" value="TPR-like_helical_dom_sf"/>
</dbReference>
<dbReference type="SMART" id="SM00028">
    <property type="entry name" value="TPR"/>
    <property type="match status" value="9"/>
</dbReference>
<dbReference type="Gene3D" id="1.25.40.10">
    <property type="entry name" value="Tetratricopeptide repeat domain"/>
    <property type="match status" value="2"/>
</dbReference>
<dbReference type="PROSITE" id="PS50005">
    <property type="entry name" value="TPR"/>
    <property type="match status" value="1"/>
</dbReference>
<dbReference type="KEGG" id="nao:Y958_07680"/>
<dbReference type="RefSeq" id="WP_088871534.1">
    <property type="nucleotide sequence ID" value="NZ_CP022110.1"/>
</dbReference>
<organism evidence="2 3">
    <name type="scientific">Nitrospirillum viridazoti CBAmc</name>
    <dbReference type="NCBI Taxonomy" id="1441467"/>
    <lineage>
        <taxon>Bacteria</taxon>
        <taxon>Pseudomonadati</taxon>
        <taxon>Pseudomonadota</taxon>
        <taxon>Alphaproteobacteria</taxon>
        <taxon>Rhodospirillales</taxon>
        <taxon>Azospirillaceae</taxon>
        <taxon>Nitrospirillum</taxon>
        <taxon>Nitrospirillum viridazoti</taxon>
    </lineage>
</organism>
<dbReference type="Pfam" id="PF13181">
    <property type="entry name" value="TPR_8"/>
    <property type="match status" value="1"/>
</dbReference>